<dbReference type="CDD" id="cd00303">
    <property type="entry name" value="retropepsin_like"/>
    <property type="match status" value="1"/>
</dbReference>
<dbReference type="InterPro" id="IPR036134">
    <property type="entry name" value="Crypto/Photolyase_FAD-like_sf"/>
</dbReference>
<accession>A0A075AS43</accession>
<dbReference type="Pfam" id="PF00078">
    <property type="entry name" value="RVT_1"/>
    <property type="match status" value="1"/>
</dbReference>
<feature type="region of interest" description="Disordered" evidence="5">
    <location>
        <begin position="1"/>
        <end position="53"/>
    </location>
</feature>
<gene>
    <name evidence="8" type="ORF">O9G_000012</name>
</gene>
<feature type="domain" description="Reverse transcriptase" evidence="6">
    <location>
        <begin position="203"/>
        <end position="276"/>
    </location>
</feature>
<evidence type="ECO:0000259" key="7">
    <source>
        <dbReference type="Pfam" id="PF03441"/>
    </source>
</evidence>
<sequence>MEDCRARQGRTGNNSGQSEEKKEARKCAQPYEKGHNEVCEKRKKNKEASSNVHNRRIDLREEFPKELLEEDEIIVPGTMQFNMVKNLNPVKFLYTAISVNGVNARAGIDSMSTHSFISPAMVQDFSIKVNPVKGVLHLAEGSTTTPRKGITEEVDVCHGEKKIKHRFEVLDMGDDNGIPINIVLGLETMSKLGIVIEGLRVHFPNVRVKEEDQVKTTFTWNGKQYNCIGAPFGFKNIPAEFQNVMTRFLSKYDFVKVYIDDIIIHSKSYEEYLRHTVSYERDYDPYSIKRDKELEDFFNEADINVRTFGTHVLYEPTQVLEKNGGVAPLTYQGFLKVVNKLGKPGFPIPPPTKLPGFFDLQKILNCNEGIEFAGPNKTFDVPAIQELGFETPLYRSPHHGGESVALQMLDKYFLDKTKVLTFEKPNTSPAAFDPASTTVLSPYVKYGCLSVRLFYQRLMDIYRNQSHSKPPVSLEGQLFWREFYYTAGMEGNPICLQTNWRLKEKDDVDEEASKHLEAWRDGTTGFPWIDAIMNQLRQEGWIHHLARHSVACFLTRGDLYISWERGAEIFEYLLLDADYFLNFGNWLWLSASAFFHQYFRVYSPIAFPKKYDPEGNFVRKYVPQLCQFPKKYIYEPWKAPLEVQRKANCIIGKDYPKPIVEHDIVSKINMQKMKESYDIRAGKTPAKRKDTDDDTSSQIKKRK</sequence>
<dbReference type="InterPro" id="IPR000477">
    <property type="entry name" value="RT_dom"/>
</dbReference>
<feature type="binding site" evidence="4">
    <location>
        <begin position="477"/>
        <end position="484"/>
    </location>
    <ligand>
        <name>FAD</name>
        <dbReference type="ChEBI" id="CHEBI:57692"/>
    </ligand>
</feature>
<feature type="domain" description="Cryptochrome/DNA photolyase FAD-binding" evidence="7">
    <location>
        <begin position="476"/>
        <end position="675"/>
    </location>
</feature>
<name>A0A075AS43_ROZAC</name>
<comment type="similarity">
    <text evidence="1">Belongs to the DNA photolyase class-1 family.</text>
</comment>
<dbReference type="SUPFAM" id="SSF56672">
    <property type="entry name" value="DNA/RNA polymerases"/>
    <property type="match status" value="1"/>
</dbReference>
<protein>
    <submittedName>
        <fullName evidence="8">DNA photolyase, FAD-binding/Cryptochrome domain-containing protein</fullName>
    </submittedName>
</protein>
<dbReference type="InterPro" id="IPR021109">
    <property type="entry name" value="Peptidase_aspartic_dom_sf"/>
</dbReference>
<evidence type="ECO:0000256" key="4">
    <source>
        <dbReference type="PIRSR" id="PIRSR602081-1"/>
    </source>
</evidence>
<evidence type="ECO:0000256" key="2">
    <source>
        <dbReference type="ARBA" id="ARBA00022630"/>
    </source>
</evidence>
<feature type="region of interest" description="Disordered" evidence="5">
    <location>
        <begin position="676"/>
        <end position="703"/>
    </location>
</feature>
<dbReference type="GO" id="GO:0043153">
    <property type="term" value="P:entrainment of circadian clock by photoperiod"/>
    <property type="evidence" value="ECO:0007669"/>
    <property type="project" value="TreeGrafter"/>
</dbReference>
<evidence type="ECO:0000259" key="6">
    <source>
        <dbReference type="Pfam" id="PF00078"/>
    </source>
</evidence>
<dbReference type="PANTHER" id="PTHR11455:SF9">
    <property type="entry name" value="CRYPTOCHROME CIRCADIAN CLOCK 5 ISOFORM X1"/>
    <property type="match status" value="1"/>
</dbReference>
<dbReference type="InterPro" id="IPR043128">
    <property type="entry name" value="Rev_trsase/Diguanyl_cyclase"/>
</dbReference>
<dbReference type="Gene3D" id="2.40.70.10">
    <property type="entry name" value="Acid Proteases"/>
    <property type="match status" value="1"/>
</dbReference>
<feature type="binding site" evidence="4">
    <location>
        <begin position="576"/>
        <end position="578"/>
    </location>
    <ligand>
        <name>FAD</name>
        <dbReference type="ChEBI" id="CHEBI:57692"/>
    </ligand>
</feature>
<dbReference type="PANTHER" id="PTHR11455">
    <property type="entry name" value="CRYPTOCHROME"/>
    <property type="match status" value="1"/>
</dbReference>
<dbReference type="Gene3D" id="3.30.70.270">
    <property type="match status" value="1"/>
</dbReference>
<keyword evidence="9" id="KW-1185">Reference proteome</keyword>
<feature type="binding site" evidence="4">
    <location>
        <begin position="437"/>
        <end position="441"/>
    </location>
    <ligand>
        <name>FAD</name>
        <dbReference type="ChEBI" id="CHEBI:57692"/>
    </ligand>
</feature>
<evidence type="ECO:0000256" key="5">
    <source>
        <dbReference type="SAM" id="MobiDB-lite"/>
    </source>
</evidence>
<evidence type="ECO:0000313" key="8">
    <source>
        <dbReference type="EMBL" id="EPZ31536.1"/>
    </source>
</evidence>
<dbReference type="GO" id="GO:0003677">
    <property type="term" value="F:DNA binding"/>
    <property type="evidence" value="ECO:0007669"/>
    <property type="project" value="TreeGrafter"/>
</dbReference>
<comment type="cofactor">
    <cofactor evidence="4">
        <name>FAD</name>
        <dbReference type="ChEBI" id="CHEBI:57692"/>
    </cofactor>
    <text evidence="4">Binds 1 FAD per subunit.</text>
</comment>
<keyword evidence="2 4" id="KW-0285">Flavoprotein</keyword>
<dbReference type="HOGENOM" id="CLU_392391_0_0_1"/>
<feature type="compositionally biased region" description="Basic and acidic residues" evidence="5">
    <location>
        <begin position="676"/>
        <end position="691"/>
    </location>
</feature>
<dbReference type="GO" id="GO:0005634">
    <property type="term" value="C:nucleus"/>
    <property type="evidence" value="ECO:0007669"/>
    <property type="project" value="TreeGrafter"/>
</dbReference>
<dbReference type="InterPro" id="IPR005101">
    <property type="entry name" value="Cryptochr/Photolyase_FAD-bd"/>
</dbReference>
<dbReference type="Gene3D" id="1.10.579.10">
    <property type="entry name" value="DNA Cyclobutane Dipyrimidine Photolyase, subunit A, domain 3"/>
    <property type="match status" value="1"/>
</dbReference>
<dbReference type="GO" id="GO:0032922">
    <property type="term" value="P:circadian regulation of gene expression"/>
    <property type="evidence" value="ECO:0007669"/>
    <property type="project" value="TreeGrafter"/>
</dbReference>
<dbReference type="SUPFAM" id="SSF50630">
    <property type="entry name" value="Acid proteases"/>
    <property type="match status" value="1"/>
</dbReference>
<dbReference type="GO" id="GO:0005737">
    <property type="term" value="C:cytoplasm"/>
    <property type="evidence" value="ECO:0007669"/>
    <property type="project" value="TreeGrafter"/>
</dbReference>
<dbReference type="SUPFAM" id="SSF48173">
    <property type="entry name" value="Cryptochrome/photolyase FAD-binding domain"/>
    <property type="match status" value="1"/>
</dbReference>
<dbReference type="InterPro" id="IPR043502">
    <property type="entry name" value="DNA/RNA_pol_sf"/>
</dbReference>
<dbReference type="EMBL" id="KE561209">
    <property type="protein sequence ID" value="EPZ31536.1"/>
    <property type="molecule type" value="Genomic_DNA"/>
</dbReference>
<dbReference type="STRING" id="988480.A0A075AS43"/>
<dbReference type="AlphaFoldDB" id="A0A075AS43"/>
<organism evidence="8 9">
    <name type="scientific">Rozella allomycis (strain CSF55)</name>
    <dbReference type="NCBI Taxonomy" id="988480"/>
    <lineage>
        <taxon>Eukaryota</taxon>
        <taxon>Fungi</taxon>
        <taxon>Fungi incertae sedis</taxon>
        <taxon>Cryptomycota</taxon>
        <taxon>Cryptomycota incertae sedis</taxon>
        <taxon>Rozella</taxon>
    </lineage>
</organism>
<dbReference type="Proteomes" id="UP000030755">
    <property type="component" value="Unassembled WGS sequence"/>
</dbReference>
<dbReference type="SUPFAM" id="SSF52425">
    <property type="entry name" value="Cryptochrome/photolyase, N-terminal domain"/>
    <property type="match status" value="1"/>
</dbReference>
<dbReference type="GO" id="GO:0071949">
    <property type="term" value="F:FAD binding"/>
    <property type="evidence" value="ECO:0007669"/>
    <property type="project" value="TreeGrafter"/>
</dbReference>
<dbReference type="Pfam" id="PF03441">
    <property type="entry name" value="FAD_binding_7"/>
    <property type="match status" value="1"/>
</dbReference>
<keyword evidence="3 4" id="KW-0274">FAD</keyword>
<evidence type="ECO:0000256" key="1">
    <source>
        <dbReference type="ARBA" id="ARBA00005862"/>
    </source>
</evidence>
<dbReference type="GO" id="GO:0003904">
    <property type="term" value="F:deoxyribodipyrimidine photo-lyase activity"/>
    <property type="evidence" value="ECO:0007669"/>
    <property type="project" value="TreeGrafter"/>
</dbReference>
<keyword evidence="8" id="KW-0456">Lyase</keyword>
<feature type="compositionally biased region" description="Basic and acidic residues" evidence="5">
    <location>
        <begin position="18"/>
        <end position="40"/>
    </location>
</feature>
<proteinExistence type="inferred from homology"/>
<dbReference type="OrthoDB" id="435881at2759"/>
<dbReference type="InterPro" id="IPR036155">
    <property type="entry name" value="Crypto/Photolyase_N_sf"/>
</dbReference>
<reference evidence="8 9" key="1">
    <citation type="journal article" date="2013" name="Curr. Biol.">
        <title>Shared signatures of parasitism and phylogenomics unite Cryptomycota and microsporidia.</title>
        <authorList>
            <person name="James T.Y."/>
            <person name="Pelin A."/>
            <person name="Bonen L."/>
            <person name="Ahrendt S."/>
            <person name="Sain D."/>
            <person name="Corradi N."/>
            <person name="Stajich J.E."/>
        </authorList>
    </citation>
    <scope>NUCLEOTIDE SEQUENCE [LARGE SCALE GENOMIC DNA]</scope>
    <source>
        <strain evidence="8 9">CSF55</strain>
    </source>
</reference>
<dbReference type="Gene3D" id="1.25.40.80">
    <property type="match status" value="1"/>
</dbReference>
<evidence type="ECO:0000313" key="9">
    <source>
        <dbReference type="Proteomes" id="UP000030755"/>
    </source>
</evidence>
<evidence type="ECO:0000256" key="3">
    <source>
        <dbReference type="ARBA" id="ARBA00022827"/>
    </source>
</evidence>
<dbReference type="InterPro" id="IPR002081">
    <property type="entry name" value="Cryptochrome/DNA_photolyase_1"/>
</dbReference>